<dbReference type="InterPro" id="IPR011991">
    <property type="entry name" value="ArsR-like_HTH"/>
</dbReference>
<dbReference type="Pfam" id="PF12840">
    <property type="entry name" value="HTH_20"/>
    <property type="match status" value="1"/>
</dbReference>
<dbReference type="RefSeq" id="WP_072247926.1">
    <property type="nucleotide sequence ID" value="NZ_CYHH01000004.1"/>
</dbReference>
<name>A0A0K6IUX8_9PROT</name>
<dbReference type="InterPro" id="IPR036390">
    <property type="entry name" value="WH_DNA-bd_sf"/>
</dbReference>
<dbReference type="InterPro" id="IPR051011">
    <property type="entry name" value="Metal_resp_trans_reg"/>
</dbReference>
<dbReference type="CDD" id="cd00090">
    <property type="entry name" value="HTH_ARSR"/>
    <property type="match status" value="1"/>
</dbReference>
<sequence>MLLAAELLAALGHETRLAIFRLLVEAGPPGRYPNELGEALGLPPATLSFHLAHLKRVGLIRRHKEGRYLRYAAAYETMDELLAFLTQNCCGGVACLSGAATRPNEELPQTTSPAPQGA</sequence>
<dbReference type="PANTHER" id="PTHR43132:SF2">
    <property type="entry name" value="ARSENICAL RESISTANCE OPERON REPRESSOR ARSR-RELATED"/>
    <property type="match status" value="1"/>
</dbReference>
<dbReference type="EMBL" id="CYHH01000004">
    <property type="protein sequence ID" value="CUB06915.1"/>
    <property type="molecule type" value="Genomic_DNA"/>
</dbReference>
<dbReference type="AlphaFoldDB" id="A0A0K6IUX8"/>
<dbReference type="PROSITE" id="PS50987">
    <property type="entry name" value="HTH_ARSR_2"/>
    <property type="match status" value="1"/>
</dbReference>
<dbReference type="GO" id="GO:0003700">
    <property type="term" value="F:DNA-binding transcription factor activity"/>
    <property type="evidence" value="ECO:0007669"/>
    <property type="project" value="InterPro"/>
</dbReference>
<proteinExistence type="predicted"/>
<dbReference type="SMART" id="SM00418">
    <property type="entry name" value="HTH_ARSR"/>
    <property type="match status" value="1"/>
</dbReference>
<dbReference type="InterPro" id="IPR001845">
    <property type="entry name" value="HTH_ArsR_DNA-bd_dom"/>
</dbReference>
<reference evidence="6" key="1">
    <citation type="submission" date="2015-08" db="EMBL/GenBank/DDBJ databases">
        <authorList>
            <person name="Babu N.S."/>
            <person name="Beckwith C.J."/>
            <person name="Beseler K.G."/>
            <person name="Brison A."/>
            <person name="Carone J.V."/>
            <person name="Caskin T.P."/>
            <person name="Diamond M."/>
            <person name="Durham M.E."/>
            <person name="Foxe J.M."/>
            <person name="Go M."/>
            <person name="Henderson B.A."/>
            <person name="Jones I.B."/>
            <person name="McGettigan J.A."/>
            <person name="Micheletti S.J."/>
            <person name="Nasrallah M.E."/>
            <person name="Ortiz D."/>
            <person name="Piller C.R."/>
            <person name="Privatt S.R."/>
            <person name="Schneider S.L."/>
            <person name="Sharp S."/>
            <person name="Smith T.C."/>
            <person name="Stanton J.D."/>
            <person name="Ullery H.E."/>
            <person name="Wilson R.J."/>
            <person name="Serrano M.G."/>
            <person name="Buck G."/>
            <person name="Lee V."/>
            <person name="Wang Y."/>
            <person name="Carvalho R."/>
            <person name="Voegtly L."/>
            <person name="Shi R."/>
            <person name="Duckworth R."/>
            <person name="Johnson A."/>
            <person name="Loviza R."/>
            <person name="Walstead R."/>
            <person name="Shah Z."/>
            <person name="Kiflezghi M."/>
            <person name="Wade K."/>
            <person name="Ball S.L."/>
            <person name="Bradley K.W."/>
            <person name="Asai D.J."/>
            <person name="Bowman C.A."/>
            <person name="Russell D.A."/>
            <person name="Pope W.H."/>
            <person name="Jacobs-Sera D."/>
            <person name="Hendrix R.W."/>
            <person name="Hatfull G.F."/>
        </authorList>
    </citation>
    <scope>NUCLEOTIDE SEQUENCE [LARGE SCALE GENOMIC DNA]</scope>
    <source>
        <strain evidence="6">JCM 19170</strain>
    </source>
</reference>
<dbReference type="SUPFAM" id="SSF46785">
    <property type="entry name" value="Winged helix' DNA-binding domain"/>
    <property type="match status" value="1"/>
</dbReference>
<evidence type="ECO:0000256" key="3">
    <source>
        <dbReference type="ARBA" id="ARBA00023163"/>
    </source>
</evidence>
<keyword evidence="1" id="KW-0805">Transcription regulation</keyword>
<evidence type="ECO:0000259" key="4">
    <source>
        <dbReference type="PROSITE" id="PS50987"/>
    </source>
</evidence>
<keyword evidence="3" id="KW-0804">Transcription</keyword>
<dbReference type="PANTHER" id="PTHR43132">
    <property type="entry name" value="ARSENICAL RESISTANCE OPERON REPRESSOR ARSR-RELATED"/>
    <property type="match status" value="1"/>
</dbReference>
<protein>
    <submittedName>
        <fullName evidence="5">Helix-turn-helix domain</fullName>
    </submittedName>
</protein>
<dbReference type="Gene3D" id="1.10.10.10">
    <property type="entry name" value="Winged helix-like DNA-binding domain superfamily/Winged helix DNA-binding domain"/>
    <property type="match status" value="1"/>
</dbReference>
<dbReference type="InterPro" id="IPR036388">
    <property type="entry name" value="WH-like_DNA-bd_sf"/>
</dbReference>
<dbReference type="PRINTS" id="PR00778">
    <property type="entry name" value="HTHARSR"/>
</dbReference>
<evidence type="ECO:0000256" key="1">
    <source>
        <dbReference type="ARBA" id="ARBA00023015"/>
    </source>
</evidence>
<evidence type="ECO:0000256" key="2">
    <source>
        <dbReference type="ARBA" id="ARBA00023125"/>
    </source>
</evidence>
<gene>
    <name evidence="5" type="ORF">Ga0061068_104105</name>
</gene>
<dbReference type="GO" id="GO:0003677">
    <property type="term" value="F:DNA binding"/>
    <property type="evidence" value="ECO:0007669"/>
    <property type="project" value="UniProtKB-KW"/>
</dbReference>
<evidence type="ECO:0000313" key="6">
    <source>
        <dbReference type="Proteomes" id="UP000182108"/>
    </source>
</evidence>
<keyword evidence="2" id="KW-0238">DNA-binding</keyword>
<evidence type="ECO:0000313" key="5">
    <source>
        <dbReference type="EMBL" id="CUB06915.1"/>
    </source>
</evidence>
<keyword evidence="6" id="KW-1185">Reference proteome</keyword>
<feature type="domain" description="HTH arsR-type" evidence="4">
    <location>
        <begin position="1"/>
        <end position="93"/>
    </location>
</feature>
<organism evidence="5 6">
    <name type="scientific">Tepidiphilus thermophilus</name>
    <dbReference type="NCBI Taxonomy" id="876478"/>
    <lineage>
        <taxon>Bacteria</taxon>
        <taxon>Pseudomonadati</taxon>
        <taxon>Pseudomonadota</taxon>
        <taxon>Hydrogenophilia</taxon>
        <taxon>Hydrogenophilales</taxon>
        <taxon>Hydrogenophilaceae</taxon>
        <taxon>Tepidiphilus</taxon>
    </lineage>
</organism>
<dbReference type="NCBIfam" id="NF033788">
    <property type="entry name" value="HTH_metalloreg"/>
    <property type="match status" value="1"/>
</dbReference>
<accession>A0A0K6IUX8</accession>
<dbReference type="Proteomes" id="UP000182108">
    <property type="component" value="Unassembled WGS sequence"/>
</dbReference>